<reference evidence="1 2" key="1">
    <citation type="submission" date="2017-06" db="EMBL/GenBank/DDBJ databases">
        <title>Genome of Fusarium nygamai isolate CS10214.</title>
        <authorList>
            <person name="Gardiner D.M."/>
            <person name="Obanor F."/>
            <person name="Kazan K."/>
        </authorList>
    </citation>
    <scope>NUCLEOTIDE SEQUENCE [LARGE SCALE GENOMIC DNA]</scope>
    <source>
        <strain evidence="1 2">CS10214</strain>
    </source>
</reference>
<evidence type="ECO:0000313" key="1">
    <source>
        <dbReference type="EMBL" id="PNP78560.1"/>
    </source>
</evidence>
<dbReference type="OrthoDB" id="5101931at2759"/>
<sequence>MTFTAAYLAAKENDKAWGSPHWLPKDVREAYDADEEVYDCSNVPNPGGLLRVYRVQEEVGQQPQKDLTEALREVEIALTCETGGGSNKEANHRLEGATLLRDRISIAIPSASAEEIKEEEDDPRGLLESRQLILEDMACIKEIMDAKTWYDEAMSKLEKKAKTANWMRFMDGGDA</sequence>
<proteinExistence type="predicted"/>
<dbReference type="EMBL" id="MTQA01000103">
    <property type="protein sequence ID" value="PNP78560.1"/>
    <property type="molecule type" value="Genomic_DNA"/>
</dbReference>
<name>A0A2K0W8E2_GIBNY</name>
<comment type="caution">
    <text evidence="1">The sequence shown here is derived from an EMBL/GenBank/DDBJ whole genome shotgun (WGS) entry which is preliminary data.</text>
</comment>
<accession>A0A2K0W8E2</accession>
<protein>
    <submittedName>
        <fullName evidence="1">Uncharacterized protein</fullName>
    </submittedName>
</protein>
<dbReference type="Proteomes" id="UP000236664">
    <property type="component" value="Unassembled WGS sequence"/>
</dbReference>
<gene>
    <name evidence="1" type="ORF">FNYG_08108</name>
</gene>
<organism evidence="1 2">
    <name type="scientific">Gibberella nygamai</name>
    <name type="common">Bean root rot disease fungus</name>
    <name type="synonym">Fusarium nygamai</name>
    <dbReference type="NCBI Taxonomy" id="42673"/>
    <lineage>
        <taxon>Eukaryota</taxon>
        <taxon>Fungi</taxon>
        <taxon>Dikarya</taxon>
        <taxon>Ascomycota</taxon>
        <taxon>Pezizomycotina</taxon>
        <taxon>Sordariomycetes</taxon>
        <taxon>Hypocreomycetidae</taxon>
        <taxon>Hypocreales</taxon>
        <taxon>Nectriaceae</taxon>
        <taxon>Fusarium</taxon>
        <taxon>Fusarium fujikuroi species complex</taxon>
    </lineage>
</organism>
<keyword evidence="2" id="KW-1185">Reference proteome</keyword>
<evidence type="ECO:0000313" key="2">
    <source>
        <dbReference type="Proteomes" id="UP000236664"/>
    </source>
</evidence>
<dbReference type="AlphaFoldDB" id="A0A2K0W8E2"/>